<dbReference type="CDD" id="cd11480">
    <property type="entry name" value="SLC5sbd_u4"/>
    <property type="match status" value="1"/>
</dbReference>
<evidence type="ECO:0000256" key="13">
    <source>
        <dbReference type="SAM" id="Phobius"/>
    </source>
</evidence>
<reference evidence="15 16" key="1">
    <citation type="submission" date="2020-08" db="EMBL/GenBank/DDBJ databases">
        <title>Genomic Encyclopedia of Type Strains, Phase IV (KMG-IV): sequencing the most valuable type-strain genomes for metagenomic binning, comparative biology and taxonomic classification.</title>
        <authorList>
            <person name="Goeker M."/>
        </authorList>
    </citation>
    <scope>NUCLEOTIDE SEQUENCE [LARGE SCALE GENOMIC DNA]</scope>
    <source>
        <strain evidence="15 16">DSM 22368</strain>
    </source>
</reference>
<feature type="signal peptide" evidence="14">
    <location>
        <begin position="1"/>
        <end position="25"/>
    </location>
</feature>
<evidence type="ECO:0000256" key="2">
    <source>
        <dbReference type="ARBA" id="ARBA00006434"/>
    </source>
</evidence>
<feature type="transmembrane region" description="Helical" evidence="13">
    <location>
        <begin position="269"/>
        <end position="293"/>
    </location>
</feature>
<keyword evidence="11" id="KW-0739">Sodium transport</keyword>
<feature type="transmembrane region" description="Helical" evidence="13">
    <location>
        <begin position="437"/>
        <end position="461"/>
    </location>
</feature>
<feature type="transmembrane region" description="Helical" evidence="13">
    <location>
        <begin position="305"/>
        <end position="331"/>
    </location>
</feature>
<dbReference type="GO" id="GO:0015123">
    <property type="term" value="F:acetate transmembrane transporter activity"/>
    <property type="evidence" value="ECO:0007669"/>
    <property type="project" value="TreeGrafter"/>
</dbReference>
<feature type="transmembrane region" description="Helical" evidence="13">
    <location>
        <begin position="506"/>
        <end position="523"/>
    </location>
</feature>
<evidence type="ECO:0000256" key="6">
    <source>
        <dbReference type="ARBA" id="ARBA00022847"/>
    </source>
</evidence>
<evidence type="ECO:0000313" key="15">
    <source>
        <dbReference type="EMBL" id="MBB6523670.1"/>
    </source>
</evidence>
<dbReference type="Gene3D" id="1.20.1730.10">
    <property type="entry name" value="Sodium/glucose cotransporter"/>
    <property type="match status" value="1"/>
</dbReference>
<comment type="subcellular location">
    <subcellularLocation>
        <location evidence="1">Cell membrane</location>
        <topology evidence="1">Multi-pass membrane protein</topology>
    </subcellularLocation>
</comment>
<dbReference type="InterPro" id="IPR001734">
    <property type="entry name" value="Na/solute_symporter"/>
</dbReference>
<dbReference type="InParanoid" id="A0A7X0JWS3"/>
<evidence type="ECO:0000256" key="9">
    <source>
        <dbReference type="ARBA" id="ARBA00023065"/>
    </source>
</evidence>
<keyword evidence="3" id="KW-0813">Transport</keyword>
<keyword evidence="9" id="KW-0406">Ion transport</keyword>
<feature type="transmembrane region" description="Helical" evidence="13">
    <location>
        <begin position="155"/>
        <end position="174"/>
    </location>
</feature>
<feature type="transmembrane region" description="Helical" evidence="13">
    <location>
        <begin position="41"/>
        <end position="61"/>
    </location>
</feature>
<feature type="transmembrane region" description="Helical" evidence="13">
    <location>
        <begin position="468"/>
        <end position="486"/>
    </location>
</feature>
<evidence type="ECO:0000256" key="8">
    <source>
        <dbReference type="ARBA" id="ARBA00023053"/>
    </source>
</evidence>
<dbReference type="RefSeq" id="WP_166843322.1">
    <property type="nucleotide sequence ID" value="NZ_JAAONY010000004.1"/>
</dbReference>
<keyword evidence="16" id="KW-1185">Reference proteome</keyword>
<dbReference type="PANTHER" id="PTHR48086">
    <property type="entry name" value="SODIUM/PROLINE SYMPORTER-RELATED"/>
    <property type="match status" value="1"/>
</dbReference>
<evidence type="ECO:0000256" key="10">
    <source>
        <dbReference type="ARBA" id="ARBA00023136"/>
    </source>
</evidence>
<sequence length="551" mass="58853">MLSKPLPIRLLSLFPLFLFSSLALAAGSIDGEVERQSVNPTAIAMFLVFVCVTLYISYWASKRTTTSAEFYTAGGGISGLQNGAAIAGDFMSAASFLGITALIYATGIDGMTLALAAFAGWPMMLILLSERVRNLGKVTFTDVVALRLEQTRTRVIAVLGSVSVVVMYLIAQMVGAGKLIELLFGLPYEVAVIIVAALVMAYVAFGGMLATTWVQIVKALLLLSGITIIGVLVLYSVDFNLNELLRQAVDKHPRGDDILTNGVWIDDPIQILTLLVSMMFGTLGLPHILMRLFTVPNMEESRRSAFYASVFIGYFFLLLIVAGFGTIVFVMGNPEYTDSAGKLLGGGNMAAIHLANAVGGDLLMGFMSAVAFATILAVVAGLTVAGSAAISHDLYAQVLCKGKPDPDKEIRLTRIVTLVLGLLAVALGIVFQEQNVAVIATLPMVVAASVNLPILLLSLYWSKLTTRGAVAGAIVGFVSAIGLIIVGPKVWVDIIGFEKALFPYDYPALFTMPAAFLAIWIVSKMDNSKRAQEDRANFEGLVRQSETGRIA</sequence>
<dbReference type="EMBL" id="JACHHT010000004">
    <property type="protein sequence ID" value="MBB6523670.1"/>
    <property type="molecule type" value="Genomic_DNA"/>
</dbReference>
<dbReference type="InterPro" id="IPR018212">
    <property type="entry name" value="Na/solute_symporter_CS"/>
</dbReference>
<dbReference type="AlphaFoldDB" id="A0A7X0JWS3"/>
<proteinExistence type="inferred from homology"/>
<feature type="transmembrane region" description="Helical" evidence="13">
    <location>
        <begin position="412"/>
        <end position="431"/>
    </location>
</feature>
<name>A0A7X0JWS3_9GAMM</name>
<keyword evidence="6" id="KW-0769">Symport</keyword>
<organism evidence="15 16">
    <name type="scientific">Pseudoteredinibacter isoporae</name>
    <dbReference type="NCBI Taxonomy" id="570281"/>
    <lineage>
        <taxon>Bacteria</taxon>
        <taxon>Pseudomonadati</taxon>
        <taxon>Pseudomonadota</taxon>
        <taxon>Gammaproteobacteria</taxon>
        <taxon>Cellvibrionales</taxon>
        <taxon>Cellvibrionaceae</taxon>
        <taxon>Pseudoteredinibacter</taxon>
    </lineage>
</organism>
<dbReference type="InterPro" id="IPR050277">
    <property type="entry name" value="Sodium:Solute_Symporter"/>
</dbReference>
<dbReference type="PROSITE" id="PS50283">
    <property type="entry name" value="NA_SOLUT_SYMP_3"/>
    <property type="match status" value="1"/>
</dbReference>
<dbReference type="NCBIfam" id="TIGR00813">
    <property type="entry name" value="sss"/>
    <property type="match status" value="1"/>
</dbReference>
<protein>
    <submittedName>
        <fullName evidence="15">Cation/acetate symporter</fullName>
    </submittedName>
</protein>
<keyword evidence="14" id="KW-0732">Signal</keyword>
<keyword evidence="4" id="KW-1003">Cell membrane</keyword>
<evidence type="ECO:0000256" key="7">
    <source>
        <dbReference type="ARBA" id="ARBA00022989"/>
    </source>
</evidence>
<dbReference type="FunCoup" id="A0A7X0JWS3">
    <property type="interactions" value="211"/>
</dbReference>
<dbReference type="NCBIfam" id="NF006903">
    <property type="entry name" value="PRK09395.1"/>
    <property type="match status" value="1"/>
</dbReference>
<feature type="transmembrane region" description="Helical" evidence="13">
    <location>
        <begin position="186"/>
        <end position="205"/>
    </location>
</feature>
<keyword evidence="10 13" id="KW-0472">Membrane</keyword>
<accession>A0A7X0JWS3</accession>
<keyword evidence="8" id="KW-0915">Sodium</keyword>
<feature type="transmembrane region" description="Helical" evidence="13">
    <location>
        <begin position="366"/>
        <end position="391"/>
    </location>
</feature>
<dbReference type="Pfam" id="PF00474">
    <property type="entry name" value="SSF"/>
    <property type="match status" value="1"/>
</dbReference>
<evidence type="ECO:0000256" key="3">
    <source>
        <dbReference type="ARBA" id="ARBA00022448"/>
    </source>
</evidence>
<dbReference type="GO" id="GO:0015293">
    <property type="term" value="F:symporter activity"/>
    <property type="evidence" value="ECO:0007669"/>
    <property type="project" value="UniProtKB-KW"/>
</dbReference>
<keyword evidence="7 13" id="KW-1133">Transmembrane helix</keyword>
<feature type="transmembrane region" description="Helical" evidence="13">
    <location>
        <begin position="217"/>
        <end position="237"/>
    </location>
</feature>
<comment type="caution">
    <text evidence="15">The sequence shown here is derived from an EMBL/GenBank/DDBJ whole genome shotgun (WGS) entry which is preliminary data.</text>
</comment>
<feature type="chain" id="PRO_5031083711" evidence="14">
    <location>
        <begin position="26"/>
        <end position="551"/>
    </location>
</feature>
<feature type="transmembrane region" description="Helical" evidence="13">
    <location>
        <begin position="111"/>
        <end position="128"/>
    </location>
</feature>
<feature type="transmembrane region" description="Helical" evidence="13">
    <location>
        <begin position="82"/>
        <end position="105"/>
    </location>
</feature>
<dbReference type="Proteomes" id="UP000528457">
    <property type="component" value="Unassembled WGS sequence"/>
</dbReference>
<evidence type="ECO:0000256" key="14">
    <source>
        <dbReference type="SAM" id="SignalP"/>
    </source>
</evidence>
<dbReference type="PANTHER" id="PTHR48086:SF6">
    <property type="entry name" value="CATION_ACETATE SYMPORTER ACTP"/>
    <property type="match status" value="1"/>
</dbReference>
<dbReference type="GO" id="GO:0006847">
    <property type="term" value="P:plasma membrane acetate transport"/>
    <property type="evidence" value="ECO:0007669"/>
    <property type="project" value="TreeGrafter"/>
</dbReference>
<evidence type="ECO:0000256" key="4">
    <source>
        <dbReference type="ARBA" id="ARBA00022475"/>
    </source>
</evidence>
<evidence type="ECO:0000256" key="12">
    <source>
        <dbReference type="RuleBase" id="RU362091"/>
    </source>
</evidence>
<comment type="similarity">
    <text evidence="2 12">Belongs to the sodium:solute symporter (SSF) (TC 2.A.21) family.</text>
</comment>
<evidence type="ECO:0000256" key="1">
    <source>
        <dbReference type="ARBA" id="ARBA00004651"/>
    </source>
</evidence>
<dbReference type="InterPro" id="IPR038377">
    <property type="entry name" value="Na/Glc_symporter_sf"/>
</dbReference>
<dbReference type="GO" id="GO:0005886">
    <property type="term" value="C:plasma membrane"/>
    <property type="evidence" value="ECO:0007669"/>
    <property type="project" value="UniProtKB-SubCell"/>
</dbReference>
<evidence type="ECO:0000256" key="11">
    <source>
        <dbReference type="ARBA" id="ARBA00023201"/>
    </source>
</evidence>
<dbReference type="PROSITE" id="PS00456">
    <property type="entry name" value="NA_SOLUT_SYMP_1"/>
    <property type="match status" value="1"/>
</dbReference>
<evidence type="ECO:0000256" key="5">
    <source>
        <dbReference type="ARBA" id="ARBA00022692"/>
    </source>
</evidence>
<keyword evidence="5 13" id="KW-0812">Transmembrane</keyword>
<dbReference type="GO" id="GO:0006814">
    <property type="term" value="P:sodium ion transport"/>
    <property type="evidence" value="ECO:0007669"/>
    <property type="project" value="UniProtKB-KW"/>
</dbReference>
<evidence type="ECO:0000313" key="16">
    <source>
        <dbReference type="Proteomes" id="UP000528457"/>
    </source>
</evidence>
<gene>
    <name evidence="15" type="ORF">HNR48_003984</name>
</gene>